<dbReference type="Proteomes" id="UP000051952">
    <property type="component" value="Unassembled WGS sequence"/>
</dbReference>
<evidence type="ECO:0000313" key="3">
    <source>
        <dbReference type="EMBL" id="CUE91861.1"/>
    </source>
</evidence>
<dbReference type="Gene3D" id="2.60.120.10">
    <property type="entry name" value="Jelly Rolls"/>
    <property type="match status" value="1"/>
</dbReference>
<organism evidence="3 4">
    <name type="scientific">Bodo saltans</name>
    <name type="common">Flagellated protozoan</name>
    <dbReference type="NCBI Taxonomy" id="75058"/>
    <lineage>
        <taxon>Eukaryota</taxon>
        <taxon>Discoba</taxon>
        <taxon>Euglenozoa</taxon>
        <taxon>Kinetoplastea</taxon>
        <taxon>Metakinetoplastina</taxon>
        <taxon>Eubodonida</taxon>
        <taxon>Bodonidae</taxon>
        <taxon>Bodo</taxon>
    </lineage>
</organism>
<evidence type="ECO:0000313" key="4">
    <source>
        <dbReference type="Proteomes" id="UP000051952"/>
    </source>
</evidence>
<accession>A0A0S4INX4</accession>
<name>A0A0S4INX4_BODSA</name>
<dbReference type="EMBL" id="CYKH01000212">
    <property type="protein sequence ID" value="CUE91861.1"/>
    <property type="molecule type" value="Genomic_DNA"/>
</dbReference>
<feature type="region of interest" description="Disordered" evidence="1">
    <location>
        <begin position="101"/>
        <end position="148"/>
    </location>
</feature>
<dbReference type="InterPro" id="IPR018490">
    <property type="entry name" value="cNMP-bd_dom_sf"/>
</dbReference>
<keyword evidence="4" id="KW-1185">Reference proteome</keyword>
<dbReference type="GO" id="GO:0016301">
    <property type="term" value="F:kinase activity"/>
    <property type="evidence" value="ECO:0007669"/>
    <property type="project" value="UniProtKB-KW"/>
</dbReference>
<feature type="compositionally biased region" description="Low complexity" evidence="1">
    <location>
        <begin position="117"/>
        <end position="138"/>
    </location>
</feature>
<sequence>MYTIITGEVAVIGRSDRGDPVEFCRQGPGSNIGIIELAFGHHCVADVVVTTPTVKMLRVDRHDFENSPKSEEIRNVVTRFVEEDDTFVVYRARHMIPAKSIDIPSRKVSSSTSKQPAAVTPATATSTTTTTTAPSGAVKATSMAGASS</sequence>
<gene>
    <name evidence="3" type="ORF">BSAL_57390</name>
</gene>
<dbReference type="VEuPathDB" id="TriTrypDB:BSAL_57390"/>
<dbReference type="AlphaFoldDB" id="A0A0S4INX4"/>
<evidence type="ECO:0000256" key="1">
    <source>
        <dbReference type="SAM" id="MobiDB-lite"/>
    </source>
</evidence>
<protein>
    <submittedName>
        <fullName evidence="3">Protein kinase, putative</fullName>
    </submittedName>
</protein>
<dbReference type="PROSITE" id="PS50042">
    <property type="entry name" value="CNMP_BINDING_3"/>
    <property type="match status" value="1"/>
</dbReference>
<proteinExistence type="predicted"/>
<dbReference type="SUPFAM" id="SSF51206">
    <property type="entry name" value="cAMP-binding domain-like"/>
    <property type="match status" value="1"/>
</dbReference>
<feature type="domain" description="Cyclic nucleotide-binding" evidence="2">
    <location>
        <begin position="1"/>
        <end position="66"/>
    </location>
</feature>
<dbReference type="InterPro" id="IPR014710">
    <property type="entry name" value="RmlC-like_jellyroll"/>
</dbReference>
<dbReference type="InterPro" id="IPR000595">
    <property type="entry name" value="cNMP-bd_dom"/>
</dbReference>
<dbReference type="CDD" id="cd00038">
    <property type="entry name" value="CAP_ED"/>
    <property type="match status" value="1"/>
</dbReference>
<keyword evidence="3" id="KW-0808">Transferase</keyword>
<evidence type="ECO:0000259" key="2">
    <source>
        <dbReference type="PROSITE" id="PS50042"/>
    </source>
</evidence>
<keyword evidence="3" id="KW-0418">Kinase</keyword>
<reference evidence="4" key="1">
    <citation type="submission" date="2015-09" db="EMBL/GenBank/DDBJ databases">
        <authorList>
            <consortium name="Pathogen Informatics"/>
        </authorList>
    </citation>
    <scope>NUCLEOTIDE SEQUENCE [LARGE SCALE GENOMIC DNA]</scope>
    <source>
        <strain evidence="4">Lake Konstanz</strain>
    </source>
</reference>